<dbReference type="Gene3D" id="3.30.450.40">
    <property type="match status" value="1"/>
</dbReference>
<dbReference type="Pfam" id="PF01590">
    <property type="entry name" value="GAF"/>
    <property type="match status" value="1"/>
</dbReference>
<dbReference type="Proteomes" id="UP000295382">
    <property type="component" value="Unassembled WGS sequence"/>
</dbReference>
<dbReference type="AlphaFoldDB" id="A0A4R3I5I1"/>
<accession>A0A4R3I5I1</accession>
<dbReference type="InterPro" id="IPR029016">
    <property type="entry name" value="GAF-like_dom_sf"/>
</dbReference>
<proteinExistence type="predicted"/>
<dbReference type="InterPro" id="IPR029787">
    <property type="entry name" value="Nucleotide_cyclase"/>
</dbReference>
<dbReference type="NCBIfam" id="TIGR00254">
    <property type="entry name" value="GGDEF"/>
    <property type="match status" value="1"/>
</dbReference>
<evidence type="ECO:0000313" key="5">
    <source>
        <dbReference type="Proteomes" id="UP000295382"/>
    </source>
</evidence>
<dbReference type="SMART" id="SM00267">
    <property type="entry name" value="GGDEF"/>
    <property type="match status" value="1"/>
</dbReference>
<evidence type="ECO:0000313" key="4">
    <source>
        <dbReference type="EMBL" id="TCS39259.1"/>
    </source>
</evidence>
<dbReference type="InterPro" id="IPR043128">
    <property type="entry name" value="Rev_trsase/Diguanyl_cyclase"/>
</dbReference>
<dbReference type="SUPFAM" id="SSF55781">
    <property type="entry name" value="GAF domain-like"/>
    <property type="match status" value="1"/>
</dbReference>
<dbReference type="Gene3D" id="3.30.70.270">
    <property type="match status" value="1"/>
</dbReference>
<dbReference type="EC" id="2.7.7.65" evidence="1"/>
<reference evidence="4 5" key="1">
    <citation type="submission" date="2019-03" db="EMBL/GenBank/DDBJ databases">
        <title>Genomic Encyclopedia of Type Strains, Phase IV (KMG-IV): sequencing the most valuable type-strain genomes for metagenomic binning, comparative biology and taxonomic classification.</title>
        <authorList>
            <person name="Goeker M."/>
        </authorList>
    </citation>
    <scope>NUCLEOTIDE SEQUENCE [LARGE SCALE GENOMIC DNA]</scope>
    <source>
        <strain evidence="4 5">DSM 7445</strain>
    </source>
</reference>
<dbReference type="PANTHER" id="PTHR45138">
    <property type="entry name" value="REGULATORY COMPONENTS OF SENSORY TRANSDUCTION SYSTEM"/>
    <property type="match status" value="1"/>
</dbReference>
<dbReference type="Pfam" id="PF00990">
    <property type="entry name" value="GGDEF"/>
    <property type="match status" value="1"/>
</dbReference>
<evidence type="ECO:0000259" key="3">
    <source>
        <dbReference type="PROSITE" id="PS50887"/>
    </source>
</evidence>
<protein>
    <recommendedName>
        <fullName evidence="1">diguanylate cyclase</fullName>
        <ecNumber evidence="1">2.7.7.65</ecNumber>
    </recommendedName>
</protein>
<sequence>MAYYSIADKCSLLEKINSTIELTSLLDLLGEEIQKTGQLDGYLINLADASESSLVSWKVHFTAEYQHLEDTYAGYKLELAPNAPNLSVQAYQLRQTVQADVTNATGEVKRLLGLWKLEDIAAVPLIPEEDRHAQKLPGTIVLLKQYGKITSEILDILNELIGLFYAPLCNALDYAVLKDYQSRFEAAATEQSRFLQFIVEMNNMTSPERIYEMFSGELFHKLAFDMVGFFLIENEVLVSKKISIVNPRYETRRAKWEQYIQAHPYQQNTTDGGISHAFMRNTHLLFPDVQKIKHLPMSPNDQATLKILGNIRTLLMVPIRFQNKPIGVLVFFSFTDTLAISDSDLSLLNNLSAFLGTAIINGRNYQLSLEQHREIERLNMILQDKVKELAEQAATDKLTGLFNFRTFEHELNRRINEFERQTDKTGLSIAIIDIDHFKKFNDTYGHNAGNVVLTGVAKEINKLVRKMDLACRYGGEEFVVILSKCDPEGIRIFAERMRTAIEATSFDTDAGKLSVTVSIGCTSHQPDDTYESLFTRADQALYRAKENGRNRVELN</sequence>
<dbReference type="InterPro" id="IPR050469">
    <property type="entry name" value="Diguanylate_Cyclase"/>
</dbReference>
<dbReference type="CDD" id="cd01949">
    <property type="entry name" value="GGDEF"/>
    <property type="match status" value="1"/>
</dbReference>
<dbReference type="OrthoDB" id="9813903at2"/>
<dbReference type="GO" id="GO:0052621">
    <property type="term" value="F:diguanylate cyclase activity"/>
    <property type="evidence" value="ECO:0007669"/>
    <property type="project" value="UniProtKB-EC"/>
</dbReference>
<dbReference type="RefSeq" id="WP_132256480.1">
    <property type="nucleotide sequence ID" value="NZ_SLZQ01000001.1"/>
</dbReference>
<dbReference type="EMBL" id="SLZQ01000001">
    <property type="protein sequence ID" value="TCS39259.1"/>
    <property type="molecule type" value="Genomic_DNA"/>
</dbReference>
<dbReference type="PANTHER" id="PTHR45138:SF9">
    <property type="entry name" value="DIGUANYLATE CYCLASE DGCM-RELATED"/>
    <property type="match status" value="1"/>
</dbReference>
<evidence type="ECO:0000256" key="1">
    <source>
        <dbReference type="ARBA" id="ARBA00012528"/>
    </source>
</evidence>
<evidence type="ECO:0000256" key="2">
    <source>
        <dbReference type="ARBA" id="ARBA00034247"/>
    </source>
</evidence>
<dbReference type="InterPro" id="IPR000160">
    <property type="entry name" value="GGDEF_dom"/>
</dbReference>
<dbReference type="SUPFAM" id="SSF55073">
    <property type="entry name" value="Nucleotide cyclase"/>
    <property type="match status" value="1"/>
</dbReference>
<feature type="domain" description="GGDEF" evidence="3">
    <location>
        <begin position="425"/>
        <end position="555"/>
    </location>
</feature>
<dbReference type="InterPro" id="IPR003018">
    <property type="entry name" value="GAF"/>
</dbReference>
<comment type="catalytic activity">
    <reaction evidence="2">
        <text>2 GTP = 3',3'-c-di-GMP + 2 diphosphate</text>
        <dbReference type="Rhea" id="RHEA:24898"/>
        <dbReference type="ChEBI" id="CHEBI:33019"/>
        <dbReference type="ChEBI" id="CHEBI:37565"/>
        <dbReference type="ChEBI" id="CHEBI:58805"/>
        <dbReference type="EC" id="2.7.7.65"/>
    </reaction>
</comment>
<dbReference type="PROSITE" id="PS50887">
    <property type="entry name" value="GGDEF"/>
    <property type="match status" value="1"/>
</dbReference>
<dbReference type="FunFam" id="3.30.70.270:FF:000001">
    <property type="entry name" value="Diguanylate cyclase domain protein"/>
    <property type="match status" value="1"/>
</dbReference>
<organism evidence="4 5">
    <name type="scientific">Paucimonas lemoignei</name>
    <name type="common">Pseudomonas lemoignei</name>
    <dbReference type="NCBI Taxonomy" id="29443"/>
    <lineage>
        <taxon>Bacteria</taxon>
        <taxon>Pseudomonadati</taxon>
        <taxon>Pseudomonadota</taxon>
        <taxon>Betaproteobacteria</taxon>
        <taxon>Burkholderiales</taxon>
        <taxon>Burkholderiaceae</taxon>
        <taxon>Paucimonas</taxon>
    </lineage>
</organism>
<comment type="caution">
    <text evidence="4">The sequence shown here is derived from an EMBL/GenBank/DDBJ whole genome shotgun (WGS) entry which is preliminary data.</text>
</comment>
<keyword evidence="5" id="KW-1185">Reference proteome</keyword>
<name>A0A4R3I5I1_PAULE</name>
<gene>
    <name evidence="4" type="ORF">EDC30_101214</name>
</gene>